<protein>
    <submittedName>
        <fullName evidence="2">Uncharacterized protein</fullName>
    </submittedName>
</protein>
<dbReference type="OrthoDB" id="5981231at2759"/>
<dbReference type="GO" id="GO:0003700">
    <property type="term" value="F:DNA-binding transcription factor activity"/>
    <property type="evidence" value="ECO:0007669"/>
    <property type="project" value="InterPro"/>
</dbReference>
<name>A0A6S7KE40_PARCT</name>
<dbReference type="PANTHER" id="PTHR47456">
    <property type="entry name" value="PHD-TYPE DOMAIN-CONTAINING PROTEIN"/>
    <property type="match status" value="1"/>
</dbReference>
<evidence type="ECO:0000256" key="1">
    <source>
        <dbReference type="SAM" id="MobiDB-lite"/>
    </source>
</evidence>
<dbReference type="Pfam" id="PF15299">
    <property type="entry name" value="ALS2CR8"/>
    <property type="match status" value="1"/>
</dbReference>
<feature type="non-terminal residue" evidence="2">
    <location>
        <position position="328"/>
    </location>
</feature>
<dbReference type="PANTHER" id="PTHR47456:SF1">
    <property type="entry name" value="PHD-TYPE DOMAIN-CONTAINING PROTEIN"/>
    <property type="match status" value="1"/>
</dbReference>
<accession>A0A6S7KE40</accession>
<reference evidence="2" key="1">
    <citation type="submission" date="2020-04" db="EMBL/GenBank/DDBJ databases">
        <authorList>
            <person name="Alioto T."/>
            <person name="Alioto T."/>
            <person name="Gomez Garrido J."/>
        </authorList>
    </citation>
    <scope>NUCLEOTIDE SEQUENCE</scope>
    <source>
        <strain evidence="2">A484AB</strain>
    </source>
</reference>
<dbReference type="Proteomes" id="UP001152795">
    <property type="component" value="Unassembled WGS sequence"/>
</dbReference>
<keyword evidence="3" id="KW-1185">Reference proteome</keyword>
<organism evidence="2 3">
    <name type="scientific">Paramuricea clavata</name>
    <name type="common">Red gorgonian</name>
    <name type="synonym">Violescent sea-whip</name>
    <dbReference type="NCBI Taxonomy" id="317549"/>
    <lineage>
        <taxon>Eukaryota</taxon>
        <taxon>Metazoa</taxon>
        <taxon>Cnidaria</taxon>
        <taxon>Anthozoa</taxon>
        <taxon>Octocorallia</taxon>
        <taxon>Malacalcyonacea</taxon>
        <taxon>Plexauridae</taxon>
        <taxon>Paramuricea</taxon>
    </lineage>
</organism>
<dbReference type="InterPro" id="IPR029309">
    <property type="entry name" value="CaRF"/>
</dbReference>
<feature type="region of interest" description="Disordered" evidence="1">
    <location>
        <begin position="302"/>
        <end position="328"/>
    </location>
</feature>
<comment type="caution">
    <text evidence="2">The sequence shown here is derived from an EMBL/GenBank/DDBJ whole genome shotgun (WGS) entry which is preliminary data.</text>
</comment>
<dbReference type="AlphaFoldDB" id="A0A6S7KE40"/>
<evidence type="ECO:0000313" key="3">
    <source>
        <dbReference type="Proteomes" id="UP001152795"/>
    </source>
</evidence>
<proteinExistence type="predicted"/>
<dbReference type="EMBL" id="CACRXK020010138">
    <property type="protein sequence ID" value="CAB4018718.1"/>
    <property type="molecule type" value="Genomic_DNA"/>
</dbReference>
<evidence type="ECO:0000313" key="2">
    <source>
        <dbReference type="EMBL" id="CAB4018718.1"/>
    </source>
</evidence>
<gene>
    <name evidence="2" type="ORF">PACLA_8A053835</name>
</gene>
<feature type="compositionally biased region" description="Basic and acidic residues" evidence="1">
    <location>
        <begin position="302"/>
        <end position="314"/>
    </location>
</feature>
<sequence>MEKIDISAATALFKIKLSEHSGLVRNVEEAENLLRQYELATTTNFCCNKVKKGFGSTDLTRDSHKVWWEDEQLPFDHEPFIQVNHRVYDCRHGVDRHLSQKKKNKTSNPSDHSFKKHRNMVQGTRKLNCPAQIHMREYIKFPEFKIAQKTEWRQKTMSKRLRECIKKGGSGERWIHIQLPNLSEHNTHPIGSAGGLHQGIDKMLVTKIQELVVAGARSVKEVRRHLKIYVEQDLYKGTKAPPKSNQRFYPSKTTIRSHIYKAVIKERFSKFDQENLQKKIECWKLKCPDEMFFFRPLVKYSEESSSVHDNKEQSNDDDDEDDDDDVDD</sequence>
<feature type="compositionally biased region" description="Acidic residues" evidence="1">
    <location>
        <begin position="315"/>
        <end position="328"/>
    </location>
</feature>